<evidence type="ECO:0000259" key="1">
    <source>
        <dbReference type="Pfam" id="PF01458"/>
    </source>
</evidence>
<accession>A0A0A1GWN3</accession>
<dbReference type="KEGG" id="lho:LOOC260_107280"/>
<gene>
    <name evidence="2" type="primary">sufD</name>
    <name evidence="2" type="ORF">LOOC260_107280</name>
</gene>
<dbReference type="PANTHER" id="PTHR43575">
    <property type="entry name" value="PROTEIN ABCI7, CHLOROPLASTIC"/>
    <property type="match status" value="1"/>
</dbReference>
<dbReference type="HOGENOM" id="CLU_026231_3_0_9"/>
<name>A0A0A1GWN3_9LACO</name>
<dbReference type="PANTHER" id="PTHR43575:SF1">
    <property type="entry name" value="PROTEIN ABCI7, CHLOROPLASTIC"/>
    <property type="match status" value="1"/>
</dbReference>
<dbReference type="InterPro" id="IPR000825">
    <property type="entry name" value="SUF_FeS_clus_asmbl_SufBD_core"/>
</dbReference>
<dbReference type="RefSeq" id="WP_052467276.1">
    <property type="nucleotide sequence ID" value="NZ_AP014680.1"/>
</dbReference>
<dbReference type="AlphaFoldDB" id="A0A0A1GWN3"/>
<dbReference type="InterPro" id="IPR037284">
    <property type="entry name" value="SUF_FeS_clus_asmbl_SufBD_sf"/>
</dbReference>
<protein>
    <submittedName>
        <fullName evidence="2">Iron-sulfur cluster assembly protein SufD</fullName>
    </submittedName>
</protein>
<proteinExistence type="predicted"/>
<feature type="domain" description="SUF system FeS cluster assembly SufBD core" evidence="1">
    <location>
        <begin position="132"/>
        <end position="361"/>
    </location>
</feature>
<reference evidence="2 3" key="1">
    <citation type="submission" date="2014-11" db="EMBL/GenBank/DDBJ databases">
        <title>Complete genome sequence and analysis of Lactobacillus hokkaidonensis LOOC260T.</title>
        <authorList>
            <person name="Tanizawa Y."/>
            <person name="Tohno M."/>
            <person name="Kaminuma E."/>
            <person name="Nakamura Y."/>
            <person name="Arita M."/>
        </authorList>
    </citation>
    <scope>NUCLEOTIDE SEQUENCE [LARGE SCALE GENOMIC DNA]</scope>
    <source>
        <strain evidence="2 3">LOOC260</strain>
    </source>
</reference>
<dbReference type="Proteomes" id="UP000031620">
    <property type="component" value="Chromosome"/>
</dbReference>
<evidence type="ECO:0000313" key="3">
    <source>
        <dbReference type="Proteomes" id="UP000031620"/>
    </source>
</evidence>
<dbReference type="STRING" id="1291742.LOOC260_107280"/>
<sequence>MDTTQIAKQIIIFSQSNNEPAWLTTKRSLAWARVKDKLDEKQLAPLVQSFIEAIKQKVNVVDRVHQEFDLSKIVQLDLGVALQMYPELMQENLMEKALSWQGDLLSALHLALLTSGQFVYIPAGLRVVQPLIINKENAANNYHVLIIVGAGAQVDLVEQINLPAQTNSYLGTEILLGSGAQVNYYQVDQASSNQHYQTVHAYQAQNSNLKTYLTLFNRGKQDYDVNIDLDGDHSQAAVKMVAIADYNQSQTINTRINNYGRKTNGVIEQNGVAKDASNIDFHAVGKIFHGAHGAQSNQRSRLLTLSKQSYGQVDPVLLIEENDVEAGHAASIGKIDEDQLYYLETRGINRKQAYYLLTKGFLLPVLNEIPNETLKNKAVAQLQQRLQ</sequence>
<evidence type="ECO:0000313" key="2">
    <source>
        <dbReference type="EMBL" id="BAP85268.1"/>
    </source>
</evidence>
<dbReference type="GO" id="GO:0016226">
    <property type="term" value="P:iron-sulfur cluster assembly"/>
    <property type="evidence" value="ECO:0007669"/>
    <property type="project" value="InterPro"/>
</dbReference>
<organism evidence="2 3">
    <name type="scientific">Paucilactobacillus hokkaidonensis JCM 18461</name>
    <dbReference type="NCBI Taxonomy" id="1291742"/>
    <lineage>
        <taxon>Bacteria</taxon>
        <taxon>Bacillati</taxon>
        <taxon>Bacillota</taxon>
        <taxon>Bacilli</taxon>
        <taxon>Lactobacillales</taxon>
        <taxon>Lactobacillaceae</taxon>
        <taxon>Paucilactobacillus</taxon>
    </lineage>
</organism>
<dbReference type="InterPro" id="IPR055346">
    <property type="entry name" value="Fe-S_cluster_assembly_SufBD"/>
</dbReference>
<dbReference type="Pfam" id="PF01458">
    <property type="entry name" value="SUFBD_core"/>
    <property type="match status" value="1"/>
</dbReference>
<dbReference type="EMBL" id="AP014680">
    <property type="protein sequence ID" value="BAP85268.1"/>
    <property type="molecule type" value="Genomic_DNA"/>
</dbReference>
<dbReference type="SUPFAM" id="SSF101960">
    <property type="entry name" value="Stabilizer of iron transporter SufD"/>
    <property type="match status" value="1"/>
</dbReference>